<feature type="domain" description="4Fe-4S ferredoxin-type" evidence="4">
    <location>
        <begin position="252"/>
        <end position="280"/>
    </location>
</feature>
<keyword evidence="6" id="KW-1185">Reference proteome</keyword>
<dbReference type="InterPro" id="IPR017896">
    <property type="entry name" value="4Fe4S_Fe-S-bd"/>
</dbReference>
<proteinExistence type="predicted"/>
<dbReference type="PROSITE" id="PS00198">
    <property type="entry name" value="4FE4S_FER_1"/>
    <property type="match status" value="1"/>
</dbReference>
<accession>A0A7W0C934</accession>
<dbReference type="PROSITE" id="PS51379">
    <property type="entry name" value="4FE4S_FER_2"/>
    <property type="match status" value="1"/>
</dbReference>
<keyword evidence="1" id="KW-0479">Metal-binding</keyword>
<keyword evidence="3" id="KW-0411">Iron-sulfur</keyword>
<dbReference type="EMBL" id="JACDUS010000004">
    <property type="protein sequence ID" value="MBA2881407.1"/>
    <property type="molecule type" value="Genomic_DNA"/>
</dbReference>
<dbReference type="AlphaFoldDB" id="A0A7W0C934"/>
<dbReference type="Gene3D" id="1.10.1060.10">
    <property type="entry name" value="Alpha-helical ferredoxin"/>
    <property type="match status" value="1"/>
</dbReference>
<dbReference type="InterPro" id="IPR017900">
    <property type="entry name" value="4Fe4S_Fe_S_CS"/>
</dbReference>
<organism evidence="5 6">
    <name type="scientific">Desulfosalsimonas propionicica</name>
    <dbReference type="NCBI Taxonomy" id="332175"/>
    <lineage>
        <taxon>Bacteria</taxon>
        <taxon>Pseudomonadati</taxon>
        <taxon>Thermodesulfobacteriota</taxon>
        <taxon>Desulfobacteria</taxon>
        <taxon>Desulfobacterales</taxon>
        <taxon>Desulfosalsimonadaceae</taxon>
        <taxon>Desulfosalsimonas</taxon>
    </lineage>
</organism>
<dbReference type="Proteomes" id="UP000525298">
    <property type="component" value="Unassembled WGS sequence"/>
</dbReference>
<evidence type="ECO:0000259" key="4">
    <source>
        <dbReference type="PROSITE" id="PS51379"/>
    </source>
</evidence>
<evidence type="ECO:0000313" key="5">
    <source>
        <dbReference type="EMBL" id="MBA2881407.1"/>
    </source>
</evidence>
<dbReference type="RefSeq" id="WP_181551069.1">
    <property type="nucleotide sequence ID" value="NZ_JACDUS010000004.1"/>
</dbReference>
<evidence type="ECO:0000256" key="2">
    <source>
        <dbReference type="ARBA" id="ARBA00023004"/>
    </source>
</evidence>
<dbReference type="GO" id="GO:0051536">
    <property type="term" value="F:iron-sulfur cluster binding"/>
    <property type="evidence" value="ECO:0007669"/>
    <property type="project" value="UniProtKB-KW"/>
</dbReference>
<evidence type="ECO:0000256" key="3">
    <source>
        <dbReference type="ARBA" id="ARBA00023014"/>
    </source>
</evidence>
<evidence type="ECO:0000313" key="6">
    <source>
        <dbReference type="Proteomes" id="UP000525298"/>
    </source>
</evidence>
<dbReference type="InterPro" id="IPR009051">
    <property type="entry name" value="Helical_ferredxn"/>
</dbReference>
<evidence type="ECO:0000256" key="1">
    <source>
        <dbReference type="ARBA" id="ARBA00022723"/>
    </source>
</evidence>
<gene>
    <name evidence="5" type="ORF">HNR65_001734</name>
</gene>
<sequence>MKSYTDKIKEIAKRLLKEDKVDMVIGYRKGTVPLMHQPFFATSEGEVDSFVWDSNCGLNLANYITDRKERIGIVATGCNSRNIAVHVVEGKIQRDQLYIIGVPCQGMVDRHKLAAMAEGNIASVEEDEDKGTITISGQGFSKSVDKAEVLQENCSICVHRNPVLYDELVADEVTEQTREQADPYARVREIEAMSPDDKWAYFDDLLSDCIRCYACRNACPLCYCPQCFVDESNPQWVGKSVDPTDIRTFHLLRAYHCAGRCTDCGACVRSCPVGINVRDFTKKLEKDCLELYGWEAGLNTEQRPPLDTYKPEDPEDFIK</sequence>
<keyword evidence="2" id="KW-0408">Iron</keyword>
<protein>
    <submittedName>
        <fullName evidence="5">Ferredoxin</fullName>
    </submittedName>
</protein>
<dbReference type="SUPFAM" id="SSF46548">
    <property type="entry name" value="alpha-helical ferredoxin"/>
    <property type="match status" value="1"/>
</dbReference>
<name>A0A7W0C934_9BACT</name>
<comment type="caution">
    <text evidence="5">The sequence shown here is derived from an EMBL/GenBank/DDBJ whole genome shotgun (WGS) entry which is preliminary data.</text>
</comment>
<reference evidence="5 6" key="1">
    <citation type="submission" date="2020-07" db="EMBL/GenBank/DDBJ databases">
        <title>Genomic Encyclopedia of Type Strains, Phase IV (KMG-IV): sequencing the most valuable type-strain genomes for metagenomic binning, comparative biology and taxonomic classification.</title>
        <authorList>
            <person name="Goeker M."/>
        </authorList>
    </citation>
    <scope>NUCLEOTIDE SEQUENCE [LARGE SCALE GENOMIC DNA]</scope>
    <source>
        <strain evidence="5 6">DSM 17721</strain>
    </source>
</reference>
<dbReference type="GO" id="GO:0046872">
    <property type="term" value="F:metal ion binding"/>
    <property type="evidence" value="ECO:0007669"/>
    <property type="project" value="UniProtKB-KW"/>
</dbReference>